<dbReference type="OrthoDB" id="3628931at2"/>
<dbReference type="RefSeq" id="WP_141857474.1">
    <property type="nucleotide sequence ID" value="NZ_BAAAKA010000029.1"/>
</dbReference>
<keyword evidence="2" id="KW-0812">Transmembrane</keyword>
<dbReference type="Proteomes" id="UP000316298">
    <property type="component" value="Unassembled WGS sequence"/>
</dbReference>
<evidence type="ECO:0000313" key="5">
    <source>
        <dbReference type="EMBL" id="TQJ19556.1"/>
    </source>
</evidence>
<evidence type="ECO:0000256" key="1">
    <source>
        <dbReference type="SAM" id="MobiDB-lite"/>
    </source>
</evidence>
<accession>A0A542EWP1</accession>
<keyword evidence="2" id="KW-0472">Membrane</keyword>
<proteinExistence type="predicted"/>
<feature type="domain" description="DUF4190" evidence="3">
    <location>
        <begin position="116"/>
        <end position="176"/>
    </location>
</feature>
<feature type="transmembrane region" description="Helical" evidence="2">
    <location>
        <begin position="116"/>
        <end position="146"/>
    </location>
</feature>
<gene>
    <name evidence="5" type="ORF">FB475_3726</name>
</gene>
<feature type="domain" description="Septum formation-related" evidence="4">
    <location>
        <begin position="209"/>
        <end position="297"/>
    </location>
</feature>
<reference evidence="5 6" key="1">
    <citation type="submission" date="2019-06" db="EMBL/GenBank/DDBJ databases">
        <title>Sequencing the genomes of 1000 actinobacteria strains.</title>
        <authorList>
            <person name="Klenk H.-P."/>
        </authorList>
    </citation>
    <scope>NUCLEOTIDE SEQUENCE [LARGE SCALE GENOMIC DNA]</scope>
    <source>
        <strain evidence="5 6">DSM 17305</strain>
    </source>
</reference>
<keyword evidence="6" id="KW-1185">Reference proteome</keyword>
<sequence>MTQPPSDPDRPQDSTRSFPSYGRPEEGEGSGQQSGTSWAAPGQSTYGPASYGQAGQSSYGAGTPPQSPYGPGAYGPPQYGQTPYGNGYGPGQYPAAYGQPPAAYGYSGGSGGQNGLAVAALACALGGIFIGLSAPVAVVLGIVALVQLSRRPQAGKGMAVAGVVIGSLVTIGYVLLIGLLIAFDSSSTDDSGAPDPGSNSAYIDELMIGECFDDTSADDEVERQPCPNAHDAELIAIVSLPDGSYPGDKAIDKDADRACTRPFGTYVGKSRDQSELYLSWLTPDKYTWNSGDRRVFCVAYGPDDEKLTGTVKNSHR</sequence>
<keyword evidence="2" id="KW-1133">Transmembrane helix</keyword>
<dbReference type="Pfam" id="PF13845">
    <property type="entry name" value="Septum_form"/>
    <property type="match status" value="1"/>
</dbReference>
<feature type="region of interest" description="Disordered" evidence="1">
    <location>
        <begin position="1"/>
        <end position="86"/>
    </location>
</feature>
<organism evidence="5 6">
    <name type="scientific">Kribbella jejuensis</name>
    <dbReference type="NCBI Taxonomy" id="236068"/>
    <lineage>
        <taxon>Bacteria</taxon>
        <taxon>Bacillati</taxon>
        <taxon>Actinomycetota</taxon>
        <taxon>Actinomycetes</taxon>
        <taxon>Propionibacteriales</taxon>
        <taxon>Kribbellaceae</taxon>
        <taxon>Kribbella</taxon>
    </lineage>
</organism>
<protein>
    <submittedName>
        <fullName evidence="5">Putative regulator of septum formation</fullName>
    </submittedName>
</protein>
<name>A0A542EWP1_9ACTN</name>
<dbReference type="EMBL" id="VFMM01000001">
    <property type="protein sequence ID" value="TQJ19556.1"/>
    <property type="molecule type" value="Genomic_DNA"/>
</dbReference>
<evidence type="ECO:0000313" key="6">
    <source>
        <dbReference type="Proteomes" id="UP000316298"/>
    </source>
</evidence>
<feature type="transmembrane region" description="Helical" evidence="2">
    <location>
        <begin position="158"/>
        <end position="183"/>
    </location>
</feature>
<evidence type="ECO:0000259" key="4">
    <source>
        <dbReference type="Pfam" id="PF13845"/>
    </source>
</evidence>
<dbReference type="InterPro" id="IPR026004">
    <property type="entry name" value="Septum_form"/>
</dbReference>
<evidence type="ECO:0000256" key="2">
    <source>
        <dbReference type="SAM" id="Phobius"/>
    </source>
</evidence>
<dbReference type="Pfam" id="PF13828">
    <property type="entry name" value="DUF4190"/>
    <property type="match status" value="1"/>
</dbReference>
<comment type="caution">
    <text evidence="5">The sequence shown here is derived from an EMBL/GenBank/DDBJ whole genome shotgun (WGS) entry which is preliminary data.</text>
</comment>
<feature type="compositionally biased region" description="Polar residues" evidence="1">
    <location>
        <begin position="42"/>
        <end position="60"/>
    </location>
</feature>
<dbReference type="InterPro" id="IPR025241">
    <property type="entry name" value="DUF4190"/>
</dbReference>
<dbReference type="AlphaFoldDB" id="A0A542EWP1"/>
<evidence type="ECO:0000259" key="3">
    <source>
        <dbReference type="Pfam" id="PF13828"/>
    </source>
</evidence>
<feature type="compositionally biased region" description="Low complexity" evidence="1">
    <location>
        <begin position="69"/>
        <end position="86"/>
    </location>
</feature>